<keyword evidence="4 8" id="KW-0238">DNA-binding</keyword>
<evidence type="ECO:0000259" key="10">
    <source>
        <dbReference type="Pfam" id="PF03449"/>
    </source>
</evidence>
<evidence type="ECO:0000256" key="8">
    <source>
        <dbReference type="HAMAP-Rule" id="MF_00105"/>
    </source>
</evidence>
<evidence type="ECO:0000256" key="2">
    <source>
        <dbReference type="ARBA" id="ARBA00013729"/>
    </source>
</evidence>
<accession>A0A0R2DD36</accession>
<dbReference type="GO" id="GO:0032784">
    <property type="term" value="P:regulation of DNA-templated transcription elongation"/>
    <property type="evidence" value="ECO:0007669"/>
    <property type="project" value="UniProtKB-UniRule"/>
</dbReference>
<dbReference type="SUPFAM" id="SSF54534">
    <property type="entry name" value="FKBP-like"/>
    <property type="match status" value="1"/>
</dbReference>
<dbReference type="PANTHER" id="PTHR30437:SF4">
    <property type="entry name" value="TRANSCRIPTION ELONGATION FACTOR GREA"/>
    <property type="match status" value="1"/>
</dbReference>
<evidence type="ECO:0000256" key="5">
    <source>
        <dbReference type="ARBA" id="ARBA00023163"/>
    </source>
</evidence>
<name>A0A0R2DD36_9LACO</name>
<evidence type="ECO:0000313" key="12">
    <source>
        <dbReference type="Proteomes" id="UP000051589"/>
    </source>
</evidence>
<organism evidence="11 12">
    <name type="scientific">Levilactobacillus senmaizukei DSM 21775 = NBRC 103853</name>
    <dbReference type="NCBI Taxonomy" id="1423803"/>
    <lineage>
        <taxon>Bacteria</taxon>
        <taxon>Bacillati</taxon>
        <taxon>Bacillota</taxon>
        <taxon>Bacilli</taxon>
        <taxon>Lactobacillales</taxon>
        <taxon>Lactobacillaceae</taxon>
        <taxon>Levilactobacillus</taxon>
    </lineage>
</organism>
<evidence type="ECO:0000256" key="7">
    <source>
        <dbReference type="ARBA" id="ARBA00030776"/>
    </source>
</evidence>
<evidence type="ECO:0000259" key="9">
    <source>
        <dbReference type="Pfam" id="PF01272"/>
    </source>
</evidence>
<comment type="function">
    <text evidence="6 8">Necessary for efficient RNA polymerase transcription elongation past template-encoded arresting sites. The arresting sites in DNA have the property of trapping a certain fraction of elongating RNA polymerases that pass through, resulting in locked ternary complexes. Cleavage of the nascent transcript by cleavage factors such as GreA or GreB allows the resumption of elongation from the new 3'terminus. GreA releases sequences of 2 to 3 nucleotides.</text>
</comment>
<comment type="caution">
    <text evidence="11">The sequence shown here is derived from an EMBL/GenBank/DDBJ whole genome shotgun (WGS) entry which is preliminary data.</text>
</comment>
<dbReference type="InterPro" id="IPR036953">
    <property type="entry name" value="GreA/GreB_C_sf"/>
</dbReference>
<dbReference type="GO" id="GO:0003677">
    <property type="term" value="F:DNA binding"/>
    <property type="evidence" value="ECO:0007669"/>
    <property type="project" value="UniProtKB-UniRule"/>
</dbReference>
<dbReference type="Pfam" id="PF01272">
    <property type="entry name" value="GreA_GreB"/>
    <property type="match status" value="1"/>
</dbReference>
<dbReference type="Gene3D" id="1.10.287.180">
    <property type="entry name" value="Transcription elongation factor, GreA/GreB, N-terminal domain"/>
    <property type="match status" value="1"/>
</dbReference>
<comment type="similarity">
    <text evidence="1 8">Belongs to the GreA/GreB family.</text>
</comment>
<protein>
    <recommendedName>
        <fullName evidence="2 8">Transcription elongation factor GreA</fullName>
    </recommendedName>
    <alternativeName>
        <fullName evidence="7 8">Transcript cleavage factor GreA</fullName>
    </alternativeName>
</protein>
<gene>
    <name evidence="8" type="primary">greA</name>
    <name evidence="11" type="ORF">FD13_GL000517</name>
</gene>
<dbReference type="InterPro" id="IPR023459">
    <property type="entry name" value="Tscrpt_elong_fac_GreA/B_fam"/>
</dbReference>
<dbReference type="PATRIC" id="fig|1423803.3.peg.513"/>
<dbReference type="HAMAP" id="MF_00105">
    <property type="entry name" value="GreA_GreB"/>
    <property type="match status" value="1"/>
</dbReference>
<dbReference type="InterPro" id="IPR028624">
    <property type="entry name" value="Tscrpt_elong_fac_GreA/B"/>
</dbReference>
<keyword evidence="11" id="KW-0251">Elongation factor</keyword>
<reference evidence="11 12" key="1">
    <citation type="journal article" date="2015" name="Genome Announc.">
        <title>Expanding the biotechnology potential of lactobacilli through comparative genomics of 213 strains and associated genera.</title>
        <authorList>
            <person name="Sun Z."/>
            <person name="Harris H.M."/>
            <person name="McCann A."/>
            <person name="Guo C."/>
            <person name="Argimon S."/>
            <person name="Zhang W."/>
            <person name="Yang X."/>
            <person name="Jeffery I.B."/>
            <person name="Cooney J.C."/>
            <person name="Kagawa T.F."/>
            <person name="Liu W."/>
            <person name="Song Y."/>
            <person name="Salvetti E."/>
            <person name="Wrobel A."/>
            <person name="Rasinkangas P."/>
            <person name="Parkhill J."/>
            <person name="Rea M.C."/>
            <person name="O'Sullivan O."/>
            <person name="Ritari J."/>
            <person name="Douillard F.P."/>
            <person name="Paul Ross R."/>
            <person name="Yang R."/>
            <person name="Briner A.E."/>
            <person name="Felis G.E."/>
            <person name="de Vos W.M."/>
            <person name="Barrangou R."/>
            <person name="Klaenhammer T.R."/>
            <person name="Caufield P.W."/>
            <person name="Cui Y."/>
            <person name="Zhang H."/>
            <person name="O'Toole P.W."/>
        </authorList>
    </citation>
    <scope>NUCLEOTIDE SEQUENCE [LARGE SCALE GENOMIC DNA]</scope>
    <source>
        <strain evidence="11 12">DSM 21775</strain>
    </source>
</reference>
<sequence length="174" mass="19172">MKLLMMCKRGGIMADSRDFNPITAAGYHDLETKIAVLEADRPEKIAILAEARAHGDLSENAEYSAAKRDLRHLESQLRFFNKQLQYAKVVNPKADTTVELGKWVTVRFLDDNDTATYQLVGTAEADLDAGKITRVSPLGKALMGHRPNDHVTIVAPNASYDVEIIAVALTSPHN</sequence>
<dbReference type="GO" id="GO:0003746">
    <property type="term" value="F:translation elongation factor activity"/>
    <property type="evidence" value="ECO:0007669"/>
    <property type="project" value="UniProtKB-KW"/>
</dbReference>
<dbReference type="InterPro" id="IPR022691">
    <property type="entry name" value="Tscrpt_elong_fac_GreA/B_N"/>
</dbReference>
<dbReference type="NCBIfam" id="NF001263">
    <property type="entry name" value="PRK00226.1-4"/>
    <property type="match status" value="1"/>
</dbReference>
<feature type="domain" description="Transcription elongation factor GreA/GreB C-terminal" evidence="9">
    <location>
        <begin position="95"/>
        <end position="167"/>
    </location>
</feature>
<dbReference type="GO" id="GO:0070063">
    <property type="term" value="F:RNA polymerase binding"/>
    <property type="evidence" value="ECO:0007669"/>
    <property type="project" value="InterPro"/>
</dbReference>
<keyword evidence="12" id="KW-1185">Reference proteome</keyword>
<keyword evidence="5 8" id="KW-0804">Transcription</keyword>
<evidence type="ECO:0000256" key="3">
    <source>
        <dbReference type="ARBA" id="ARBA00023015"/>
    </source>
</evidence>
<dbReference type="Proteomes" id="UP000051589">
    <property type="component" value="Unassembled WGS sequence"/>
</dbReference>
<evidence type="ECO:0000256" key="1">
    <source>
        <dbReference type="ARBA" id="ARBA00008213"/>
    </source>
</evidence>
<dbReference type="AlphaFoldDB" id="A0A0R2DD36"/>
<evidence type="ECO:0000256" key="6">
    <source>
        <dbReference type="ARBA" id="ARBA00024916"/>
    </source>
</evidence>
<dbReference type="InterPro" id="IPR001437">
    <property type="entry name" value="Tscrpt_elong_fac_GreA/B_C"/>
</dbReference>
<feature type="domain" description="Transcription elongation factor GreA/GreB N-terminal" evidence="10">
    <location>
        <begin position="20"/>
        <end position="89"/>
    </location>
</feature>
<dbReference type="Pfam" id="PF03449">
    <property type="entry name" value="GreA_GreB_N"/>
    <property type="match status" value="1"/>
</dbReference>
<keyword evidence="11" id="KW-0648">Protein biosynthesis</keyword>
<evidence type="ECO:0000313" key="11">
    <source>
        <dbReference type="EMBL" id="KRN01810.1"/>
    </source>
</evidence>
<dbReference type="PIRSF" id="PIRSF006092">
    <property type="entry name" value="GreA_GreB"/>
    <property type="match status" value="1"/>
</dbReference>
<dbReference type="STRING" id="1423803.FD13_GL000517"/>
<dbReference type="Gene3D" id="3.10.50.30">
    <property type="entry name" value="Transcription elongation factor, GreA/GreB, C-terminal domain"/>
    <property type="match status" value="1"/>
</dbReference>
<dbReference type="PANTHER" id="PTHR30437">
    <property type="entry name" value="TRANSCRIPTION ELONGATION FACTOR GREA"/>
    <property type="match status" value="1"/>
</dbReference>
<keyword evidence="3 8" id="KW-0805">Transcription regulation</keyword>
<dbReference type="FunFam" id="1.10.287.180:FF:000001">
    <property type="entry name" value="Transcription elongation factor GreA"/>
    <property type="match status" value="1"/>
</dbReference>
<dbReference type="GO" id="GO:0006354">
    <property type="term" value="P:DNA-templated transcription elongation"/>
    <property type="evidence" value="ECO:0007669"/>
    <property type="project" value="TreeGrafter"/>
</dbReference>
<proteinExistence type="inferred from homology"/>
<dbReference type="InterPro" id="IPR036805">
    <property type="entry name" value="Tscrpt_elong_fac_GreA/B_N_sf"/>
</dbReference>
<evidence type="ECO:0000256" key="4">
    <source>
        <dbReference type="ARBA" id="ARBA00023125"/>
    </source>
</evidence>
<dbReference type="SUPFAM" id="SSF46557">
    <property type="entry name" value="GreA transcript cleavage protein, N-terminal domain"/>
    <property type="match status" value="1"/>
</dbReference>
<dbReference type="EMBL" id="AYZH01000014">
    <property type="protein sequence ID" value="KRN01810.1"/>
    <property type="molecule type" value="Genomic_DNA"/>
</dbReference>